<dbReference type="RefSeq" id="WP_245681137.1">
    <property type="nucleotide sequence ID" value="NZ_FNBK01000002.1"/>
</dbReference>
<evidence type="ECO:0000313" key="3">
    <source>
        <dbReference type="Proteomes" id="UP000199076"/>
    </source>
</evidence>
<organism evidence="2 3">
    <name type="scientific">Halorientalis regularis</name>
    <dbReference type="NCBI Taxonomy" id="660518"/>
    <lineage>
        <taxon>Archaea</taxon>
        <taxon>Methanobacteriati</taxon>
        <taxon>Methanobacteriota</taxon>
        <taxon>Stenosarchaea group</taxon>
        <taxon>Halobacteria</taxon>
        <taxon>Halobacteriales</taxon>
        <taxon>Haloarculaceae</taxon>
        <taxon>Halorientalis</taxon>
    </lineage>
</organism>
<name>A0A1G7GVB5_9EURY</name>
<evidence type="ECO:0000256" key="1">
    <source>
        <dbReference type="SAM" id="MobiDB-lite"/>
    </source>
</evidence>
<dbReference type="EMBL" id="FNBK01000002">
    <property type="protein sequence ID" value="SDE91879.1"/>
    <property type="molecule type" value="Genomic_DNA"/>
</dbReference>
<dbReference type="AlphaFoldDB" id="A0A1G7GVB5"/>
<reference evidence="3" key="1">
    <citation type="submission" date="2016-10" db="EMBL/GenBank/DDBJ databases">
        <authorList>
            <person name="Varghese N."/>
            <person name="Submissions S."/>
        </authorList>
    </citation>
    <scope>NUCLEOTIDE SEQUENCE [LARGE SCALE GENOMIC DNA]</scope>
    <source>
        <strain evidence="3">IBRC-M 10760</strain>
    </source>
</reference>
<sequence>MTASTSATATRRVRRYPDPRLGREGRQFRGRGERGRTGDGEGDDDWLVQSVLIPVHVAENEDEAREIADRIVAKIAA</sequence>
<dbReference type="Proteomes" id="UP000199076">
    <property type="component" value="Unassembled WGS sequence"/>
</dbReference>
<feature type="compositionally biased region" description="Low complexity" evidence="1">
    <location>
        <begin position="1"/>
        <end position="10"/>
    </location>
</feature>
<feature type="compositionally biased region" description="Basic and acidic residues" evidence="1">
    <location>
        <begin position="15"/>
        <end position="39"/>
    </location>
</feature>
<keyword evidence="3" id="KW-1185">Reference proteome</keyword>
<gene>
    <name evidence="2" type="ORF">SAMN05216218_102195</name>
</gene>
<proteinExistence type="predicted"/>
<evidence type="ECO:0000313" key="2">
    <source>
        <dbReference type="EMBL" id="SDE91879.1"/>
    </source>
</evidence>
<feature type="region of interest" description="Disordered" evidence="1">
    <location>
        <begin position="1"/>
        <end position="45"/>
    </location>
</feature>
<protein>
    <submittedName>
        <fullName evidence="2">Uncharacterized protein</fullName>
    </submittedName>
</protein>
<dbReference type="STRING" id="660518.SAMN05216218_102195"/>
<accession>A0A1G7GVB5</accession>